<dbReference type="RefSeq" id="XP_038070596.1">
    <property type="nucleotide sequence ID" value="XM_038214668.1"/>
</dbReference>
<dbReference type="PROSITE" id="PS50297">
    <property type="entry name" value="ANK_REP_REGION"/>
    <property type="match status" value="3"/>
</dbReference>
<feature type="region of interest" description="Disordered" evidence="4">
    <location>
        <begin position="345"/>
        <end position="367"/>
    </location>
</feature>
<feature type="compositionally biased region" description="Polar residues" evidence="4">
    <location>
        <begin position="15"/>
        <end position="25"/>
    </location>
</feature>
<proteinExistence type="predicted"/>
<feature type="compositionally biased region" description="Basic and acidic residues" evidence="4">
    <location>
        <begin position="354"/>
        <end position="366"/>
    </location>
</feature>
<dbReference type="OMA" id="HEHCLEN"/>
<dbReference type="OrthoDB" id="539213at2759"/>
<feature type="region of interest" description="Disordered" evidence="4">
    <location>
        <begin position="13"/>
        <end position="39"/>
    </location>
</feature>
<dbReference type="AlphaFoldDB" id="A0A914B533"/>
<name>A0A914B533_PATMI</name>
<dbReference type="GeneID" id="119739656"/>
<dbReference type="SMART" id="SM00248">
    <property type="entry name" value="ANK"/>
    <property type="match status" value="8"/>
</dbReference>
<feature type="repeat" description="ANK" evidence="3">
    <location>
        <begin position="77"/>
        <end position="109"/>
    </location>
</feature>
<keyword evidence="6" id="KW-1185">Reference proteome</keyword>
<evidence type="ECO:0000313" key="6">
    <source>
        <dbReference type="Proteomes" id="UP000887568"/>
    </source>
</evidence>
<dbReference type="PANTHER" id="PTHR24161:SF124">
    <property type="entry name" value="TRANSIENT RECEPTOR POTENTIAL CHANNEL PYREXIA"/>
    <property type="match status" value="1"/>
</dbReference>
<evidence type="ECO:0000256" key="1">
    <source>
        <dbReference type="ARBA" id="ARBA00022737"/>
    </source>
</evidence>
<feature type="region of interest" description="Disordered" evidence="4">
    <location>
        <begin position="626"/>
        <end position="673"/>
    </location>
</feature>
<feature type="compositionally biased region" description="Polar residues" evidence="4">
    <location>
        <begin position="640"/>
        <end position="655"/>
    </location>
</feature>
<dbReference type="Gene3D" id="1.25.40.20">
    <property type="entry name" value="Ankyrin repeat-containing domain"/>
    <property type="match status" value="1"/>
</dbReference>
<feature type="compositionally biased region" description="Low complexity" evidence="4">
    <location>
        <begin position="656"/>
        <end position="669"/>
    </location>
</feature>
<dbReference type="PANTHER" id="PTHR24161">
    <property type="entry name" value="ANK_REP_REGION DOMAIN-CONTAINING PROTEIN-RELATED"/>
    <property type="match status" value="1"/>
</dbReference>
<evidence type="ECO:0000313" key="5">
    <source>
        <dbReference type="EnsemblMetazoa" id="XP_038070596.1"/>
    </source>
</evidence>
<sequence>MFSPFGFLGPRSSMEFANTPRSHPSNRVEGTDHESECLEHDDGSHMMAHQAAATGNVPLLMEAVNHDPSALESQDEKGMTPLSRAVTSKQLDMVKLLVKMGADINTQDALGRTPLCLAAYEGWYHGVVYLLRSGGKQAIADRSGRLPLHAATYDKDSRSLSALLQTLTIGDVNEPDNDGMTALHWAAFHNRPEHVQLLMLRGGDLFSVDVDGKTPLHWASQNGCLACCSIMAKCRSGGAPLINMLEGSGKSCVHLAAAAGYSNILEEYVDVPAVDFESLDPDDRTPLHWAAASVQLECVEMLLQLGIDPSPHDVNGGTPLDYAKQAANQDIITILQRAGAQFGTMATASSRASQDADRTGEGDRREPWKKRFGFISEWFNRRKNGLRYKSSSEESDGPNGAQDRTVVAKVTPDHPNYAMGYNEPDCHCDHIAGSSEEDLSEEALHPTVTDTIRNEPHGNQDDLESTLGKRSLSEDLSYTRRNSFPASGGGGLTIDSLDKSPRRASDNILRATSPMLLDNIHSKGNSLDKHNLLPTVTSLTASGSPKSPGFMTDEGLCLGEVAIPLRPLCRDLPDADTVQRHAQEILDAQRSESWLSSGNNGNRKPIPSLCGRSLSQKNLYISNVPKLAPLTSRPPMSPGTGESTFSLPPQRTTSISPSLLLRSDTTSTSMPSHYLPLKQRSFSISSDTKYGSCPTINQKGLINRSSNLKSSRLEALQPIQPHGSAEKSEKKKKKKKPKPLTAGKLQESFDSTDLTRPASAEPTKTHHFSHTLSTPLETVTASAESTVKS</sequence>
<feature type="region of interest" description="Disordered" evidence="4">
    <location>
        <begin position="715"/>
        <end position="789"/>
    </location>
</feature>
<evidence type="ECO:0008006" key="7">
    <source>
        <dbReference type="Google" id="ProtNLM"/>
    </source>
</evidence>
<reference evidence="5" key="1">
    <citation type="submission" date="2022-11" db="UniProtKB">
        <authorList>
            <consortium name="EnsemblMetazoa"/>
        </authorList>
    </citation>
    <scope>IDENTIFICATION</scope>
</reference>
<keyword evidence="2 3" id="KW-0040">ANK repeat</keyword>
<dbReference type="InterPro" id="IPR002110">
    <property type="entry name" value="Ankyrin_rpt"/>
</dbReference>
<evidence type="ECO:0000256" key="3">
    <source>
        <dbReference type="PROSITE-ProRule" id="PRU00023"/>
    </source>
</evidence>
<dbReference type="Proteomes" id="UP000887568">
    <property type="component" value="Unplaced"/>
</dbReference>
<feature type="repeat" description="ANK" evidence="3">
    <location>
        <begin position="282"/>
        <end position="314"/>
    </location>
</feature>
<feature type="compositionally biased region" description="Polar residues" evidence="4">
    <location>
        <begin position="770"/>
        <end position="789"/>
    </location>
</feature>
<dbReference type="EnsemblMetazoa" id="XM_038214668.1">
    <property type="protein sequence ID" value="XP_038070596.1"/>
    <property type="gene ID" value="LOC119739656"/>
</dbReference>
<protein>
    <recommendedName>
        <fullName evidence="7">Ankyrin repeat domain-containing protein 55</fullName>
    </recommendedName>
</protein>
<feature type="compositionally biased region" description="Polar residues" evidence="4">
    <location>
        <begin position="474"/>
        <end position="485"/>
    </location>
</feature>
<organism evidence="5 6">
    <name type="scientific">Patiria miniata</name>
    <name type="common">Bat star</name>
    <name type="synonym">Asterina miniata</name>
    <dbReference type="NCBI Taxonomy" id="46514"/>
    <lineage>
        <taxon>Eukaryota</taxon>
        <taxon>Metazoa</taxon>
        <taxon>Echinodermata</taxon>
        <taxon>Eleutherozoa</taxon>
        <taxon>Asterozoa</taxon>
        <taxon>Asteroidea</taxon>
        <taxon>Valvatacea</taxon>
        <taxon>Valvatida</taxon>
        <taxon>Asterinidae</taxon>
        <taxon>Patiria</taxon>
    </lineage>
</organism>
<keyword evidence="1" id="KW-0677">Repeat</keyword>
<feature type="region of interest" description="Disordered" evidence="4">
    <location>
        <begin position="449"/>
        <end position="499"/>
    </location>
</feature>
<feature type="repeat" description="ANK" evidence="3">
    <location>
        <begin position="178"/>
        <end position="210"/>
    </location>
</feature>
<evidence type="ECO:0000256" key="2">
    <source>
        <dbReference type="ARBA" id="ARBA00023043"/>
    </source>
</evidence>
<dbReference type="PROSITE" id="PS50088">
    <property type="entry name" value="ANK_REPEAT"/>
    <property type="match status" value="3"/>
</dbReference>
<feature type="compositionally biased region" description="Basic and acidic residues" evidence="4">
    <location>
        <begin position="29"/>
        <end position="39"/>
    </location>
</feature>
<dbReference type="InterPro" id="IPR036770">
    <property type="entry name" value="Ankyrin_rpt-contain_sf"/>
</dbReference>
<evidence type="ECO:0000256" key="4">
    <source>
        <dbReference type="SAM" id="MobiDB-lite"/>
    </source>
</evidence>
<dbReference type="Pfam" id="PF12796">
    <property type="entry name" value="Ank_2"/>
    <property type="match status" value="3"/>
</dbReference>
<dbReference type="SUPFAM" id="SSF48403">
    <property type="entry name" value="Ankyrin repeat"/>
    <property type="match status" value="1"/>
</dbReference>
<accession>A0A914B533</accession>